<gene>
    <name evidence="1" type="ORF">TCHU04912_LOCUS19788</name>
</gene>
<dbReference type="EMBL" id="HBGG01038391">
    <property type="protein sequence ID" value="CAD9218895.1"/>
    <property type="molecule type" value="Transcribed_RNA"/>
</dbReference>
<evidence type="ECO:0000313" key="1">
    <source>
        <dbReference type="EMBL" id="CAD9218895.1"/>
    </source>
</evidence>
<proteinExistence type="predicted"/>
<sequence length="147" mass="16570">MLLIFIDQTSNHKQTVLTASDSIVTHFSKSIFENGVSMIFNCYSTQYISLKLNARGWNRMAFRAARAATAAHVQGRIHITPPRSQGTFALHNFTKYRKCGRMLHNMSEAASDNSCPTPTEFATLHLHEDLHTPICIPRHNTWLAALT</sequence>
<organism evidence="1">
    <name type="scientific">Tetraselmis chuii</name>
    <dbReference type="NCBI Taxonomy" id="63592"/>
    <lineage>
        <taxon>Eukaryota</taxon>
        <taxon>Viridiplantae</taxon>
        <taxon>Chlorophyta</taxon>
        <taxon>core chlorophytes</taxon>
        <taxon>Chlorodendrophyceae</taxon>
        <taxon>Chlorodendrales</taxon>
        <taxon>Chlorodendraceae</taxon>
        <taxon>Tetraselmis</taxon>
    </lineage>
</organism>
<protein>
    <submittedName>
        <fullName evidence="1">Uncharacterized protein</fullName>
    </submittedName>
</protein>
<accession>A0A7S1T4P1</accession>
<dbReference type="AlphaFoldDB" id="A0A7S1T4P1"/>
<reference evidence="1" key="1">
    <citation type="submission" date="2021-01" db="EMBL/GenBank/DDBJ databases">
        <authorList>
            <person name="Corre E."/>
            <person name="Pelletier E."/>
            <person name="Niang G."/>
            <person name="Scheremetjew M."/>
            <person name="Finn R."/>
            <person name="Kale V."/>
            <person name="Holt S."/>
            <person name="Cochrane G."/>
            <person name="Meng A."/>
            <person name="Brown T."/>
            <person name="Cohen L."/>
        </authorList>
    </citation>
    <scope>NUCLEOTIDE SEQUENCE</scope>
    <source>
        <strain evidence="1">PLY429</strain>
    </source>
</reference>
<name>A0A7S1T4P1_9CHLO</name>